<dbReference type="GO" id="GO:0016020">
    <property type="term" value="C:membrane"/>
    <property type="evidence" value="ECO:0007669"/>
    <property type="project" value="UniProtKB-SubCell"/>
</dbReference>
<reference evidence="6 7" key="1">
    <citation type="submission" date="2019-03" db="EMBL/GenBank/DDBJ databases">
        <title>An improved genome assembly of the fluke Schistosoma japonicum.</title>
        <authorList>
            <person name="Hu W."/>
            <person name="Luo F."/>
            <person name="Yin M."/>
            <person name="Mo X."/>
            <person name="Sun C."/>
            <person name="Wu Q."/>
            <person name="Zhu B."/>
            <person name="Xiang M."/>
            <person name="Wang J."/>
            <person name="Wang Y."/>
            <person name="Zhang T."/>
            <person name="Xu B."/>
            <person name="Zheng H."/>
            <person name="Feng Z."/>
        </authorList>
    </citation>
    <scope>NUCLEOTIDE SEQUENCE [LARGE SCALE GENOMIC DNA]</scope>
    <source>
        <strain evidence="6">HuSjv2</strain>
        <tissue evidence="6">Worms</tissue>
    </source>
</reference>
<evidence type="ECO:0000256" key="1">
    <source>
        <dbReference type="ARBA" id="ARBA00004141"/>
    </source>
</evidence>
<protein>
    <recommendedName>
        <fullName evidence="8">Tetraspanin-CD63 receptor</fullName>
    </recommendedName>
</protein>
<evidence type="ECO:0000313" key="6">
    <source>
        <dbReference type="EMBL" id="TNN11207.1"/>
    </source>
</evidence>
<feature type="transmembrane region" description="Helical" evidence="5">
    <location>
        <begin position="70"/>
        <end position="93"/>
    </location>
</feature>
<evidence type="ECO:0000313" key="7">
    <source>
        <dbReference type="Proteomes" id="UP000311919"/>
    </source>
</evidence>
<dbReference type="EMBL" id="SKCS01000308">
    <property type="protein sequence ID" value="TNN11207.1"/>
    <property type="molecule type" value="Genomic_DNA"/>
</dbReference>
<name>A0A4Z2D3Z5_SCHJA</name>
<dbReference type="STRING" id="6182.A0A4Z2D3Z5"/>
<sequence>MHSTVRRVFHILNLICVFILLSAFICFVVLFWTKAAVKIIEPTLRKMRIKLNDNVIDDINRILRTFIRPVTLPLMAISLVFICIYLFGVLIAFNRSSTFFLLYEVTLTVCTIVHIVWISLLLKNPESTTKSFQINFEKHFRSYKSIKSHDGASLFIAVVMIELKCCGFLDLLDFNEMKLVTQDVYDGQTYDNVLMPIPCCKMNDKLKLIDTNCPITNYATDNDKAHHTKGCKEPFGQKAFRYISDLAFISITLVILNITLVVCVVLVLRELWIYI</sequence>
<comment type="caution">
    <text evidence="6">The sequence shown here is derived from an EMBL/GenBank/DDBJ whole genome shotgun (WGS) entry which is preliminary data.</text>
</comment>
<accession>A0A4Z2D3Z5</accession>
<dbReference type="Pfam" id="PF00335">
    <property type="entry name" value="Tetraspanin"/>
    <property type="match status" value="1"/>
</dbReference>
<evidence type="ECO:0008006" key="8">
    <source>
        <dbReference type="Google" id="ProtNLM"/>
    </source>
</evidence>
<dbReference type="AlphaFoldDB" id="A0A4Z2D3Z5"/>
<dbReference type="Proteomes" id="UP000311919">
    <property type="component" value="Unassembled WGS sequence"/>
</dbReference>
<keyword evidence="7" id="KW-1185">Reference proteome</keyword>
<evidence type="ECO:0000256" key="3">
    <source>
        <dbReference type="ARBA" id="ARBA00022989"/>
    </source>
</evidence>
<feature type="transmembrane region" description="Helical" evidence="5">
    <location>
        <begin position="100"/>
        <end position="122"/>
    </location>
</feature>
<evidence type="ECO:0000256" key="2">
    <source>
        <dbReference type="ARBA" id="ARBA00022692"/>
    </source>
</evidence>
<evidence type="ECO:0000256" key="4">
    <source>
        <dbReference type="ARBA" id="ARBA00023136"/>
    </source>
</evidence>
<feature type="transmembrane region" description="Helical" evidence="5">
    <location>
        <begin position="246"/>
        <end position="268"/>
    </location>
</feature>
<gene>
    <name evidence="6" type="ORF">EWB00_004761</name>
</gene>
<dbReference type="InterPro" id="IPR008952">
    <property type="entry name" value="Tetraspanin_EC2_sf"/>
</dbReference>
<evidence type="ECO:0000256" key="5">
    <source>
        <dbReference type="SAM" id="Phobius"/>
    </source>
</evidence>
<organism evidence="6 7">
    <name type="scientific">Schistosoma japonicum</name>
    <name type="common">Blood fluke</name>
    <dbReference type="NCBI Taxonomy" id="6182"/>
    <lineage>
        <taxon>Eukaryota</taxon>
        <taxon>Metazoa</taxon>
        <taxon>Spiralia</taxon>
        <taxon>Lophotrochozoa</taxon>
        <taxon>Platyhelminthes</taxon>
        <taxon>Trematoda</taxon>
        <taxon>Digenea</taxon>
        <taxon>Strigeidida</taxon>
        <taxon>Schistosomatoidea</taxon>
        <taxon>Schistosomatidae</taxon>
        <taxon>Schistosoma</taxon>
    </lineage>
</organism>
<dbReference type="OrthoDB" id="6253633at2759"/>
<keyword evidence="4 5" id="KW-0472">Membrane</keyword>
<proteinExistence type="predicted"/>
<feature type="transmembrane region" description="Helical" evidence="5">
    <location>
        <begin position="12"/>
        <end position="32"/>
    </location>
</feature>
<keyword evidence="2 5" id="KW-0812">Transmembrane</keyword>
<comment type="subcellular location">
    <subcellularLocation>
        <location evidence="1">Membrane</location>
        <topology evidence="1">Multi-pass membrane protein</topology>
    </subcellularLocation>
</comment>
<dbReference type="InterPro" id="IPR018499">
    <property type="entry name" value="Tetraspanin/Peripherin"/>
</dbReference>
<dbReference type="CDD" id="cd03156">
    <property type="entry name" value="uroplakin_I_like_LEL"/>
    <property type="match status" value="1"/>
</dbReference>
<keyword evidence="3 5" id="KW-1133">Transmembrane helix</keyword>
<dbReference type="SUPFAM" id="SSF48652">
    <property type="entry name" value="Tetraspanin"/>
    <property type="match status" value="1"/>
</dbReference>